<dbReference type="InterPro" id="IPR040410">
    <property type="entry name" value="UPF0658_Golgi"/>
</dbReference>
<keyword evidence="1" id="KW-0812">Transmembrane</keyword>
<evidence type="ECO:0000313" key="3">
    <source>
        <dbReference type="Proteomes" id="UP001448207"/>
    </source>
</evidence>
<keyword evidence="1" id="KW-0472">Membrane</keyword>
<reference evidence="2 3" key="1">
    <citation type="submission" date="2024-04" db="EMBL/GenBank/DDBJ databases">
        <title>Symmetric and asymmetric DNA N6-adenine methylation regulates different biological responses in Mucorales.</title>
        <authorList>
            <consortium name="Lawrence Berkeley National Laboratory"/>
            <person name="Lax C."/>
            <person name="Mondo S.J."/>
            <person name="Osorio-Concepcion M."/>
            <person name="Muszewska A."/>
            <person name="Corrochano-Luque M."/>
            <person name="Gutierrez G."/>
            <person name="Riley R."/>
            <person name="Lipzen A."/>
            <person name="Guo J."/>
            <person name="Hundley H."/>
            <person name="Amirebrahimi M."/>
            <person name="Ng V."/>
            <person name="Lorenzo-Gutierrez D."/>
            <person name="Binder U."/>
            <person name="Yang J."/>
            <person name="Song Y."/>
            <person name="Canovas D."/>
            <person name="Navarro E."/>
            <person name="Freitag M."/>
            <person name="Gabaldon T."/>
            <person name="Grigoriev I.V."/>
            <person name="Corrochano L.M."/>
            <person name="Nicolas F.E."/>
            <person name="Garre V."/>
        </authorList>
    </citation>
    <scope>NUCLEOTIDE SEQUENCE [LARGE SCALE GENOMIC DNA]</scope>
    <source>
        <strain evidence="2 3">L51</strain>
    </source>
</reference>
<feature type="transmembrane region" description="Helical" evidence="1">
    <location>
        <begin position="93"/>
        <end position="112"/>
    </location>
</feature>
<evidence type="ECO:0008006" key="4">
    <source>
        <dbReference type="Google" id="ProtNLM"/>
    </source>
</evidence>
<dbReference type="PANTHER" id="PTHR34391">
    <property type="entry name" value="UPF0658 GOLGI APPARATUS MEMBRANE PROTEIN C1952.10C-RELATED"/>
    <property type="match status" value="1"/>
</dbReference>
<keyword evidence="1" id="KW-1133">Transmembrane helix</keyword>
<organism evidence="2 3">
    <name type="scientific">Phycomyces blakesleeanus</name>
    <dbReference type="NCBI Taxonomy" id="4837"/>
    <lineage>
        <taxon>Eukaryota</taxon>
        <taxon>Fungi</taxon>
        <taxon>Fungi incertae sedis</taxon>
        <taxon>Mucoromycota</taxon>
        <taxon>Mucoromycotina</taxon>
        <taxon>Mucoromycetes</taxon>
        <taxon>Mucorales</taxon>
        <taxon>Phycomycetaceae</taxon>
        <taxon>Phycomyces</taxon>
    </lineage>
</organism>
<gene>
    <name evidence="2" type="ORF">J3Q64DRAFT_1847096</name>
</gene>
<evidence type="ECO:0000256" key="1">
    <source>
        <dbReference type="SAM" id="Phobius"/>
    </source>
</evidence>
<sequence>MSKCFVFTRSVFQKQRETDQVSSISHIFDLMFDHHHDSNPTSDISHVYTDNAYVSILVNLRRQKDKNIFLILFQLFQTYLGIDAIVRQNTIQLMAHTVFQFICLLFSLLQFVETRKWKSEVSSIDDTIDQSGFTQIIYYEIGQIVYMAIFTLLLVFLVKRLLGQFGWNIYKRIGADLQLQARFRLCLFFLLNLKLDAFFHLFFSVFWFVVMTRETYYNKGSAYLAWYILHLLLTICQIPALFLARKSILTENRRFMIACLVVHGLTTVDFIIILQQSLRSWVFWIIAVCLAIALSFSTIVLASFVLRNFGKGLKPHIKRLSDKDHSYMMNRRALANETYASSDSWVIDQDSIDSRQTKAPPSISFH</sequence>
<name>A0ABR3B4P7_PHYBL</name>
<dbReference type="EMBL" id="JBCLYO010000004">
    <property type="protein sequence ID" value="KAL0090224.1"/>
    <property type="molecule type" value="Genomic_DNA"/>
</dbReference>
<protein>
    <recommendedName>
        <fullName evidence="4">XK-related protein</fullName>
    </recommendedName>
</protein>
<feature type="transmembrane region" description="Helical" evidence="1">
    <location>
        <begin position="144"/>
        <end position="162"/>
    </location>
</feature>
<feature type="transmembrane region" description="Helical" evidence="1">
    <location>
        <begin position="183"/>
        <end position="210"/>
    </location>
</feature>
<feature type="transmembrane region" description="Helical" evidence="1">
    <location>
        <begin position="222"/>
        <end position="243"/>
    </location>
</feature>
<comment type="caution">
    <text evidence="2">The sequence shown here is derived from an EMBL/GenBank/DDBJ whole genome shotgun (WGS) entry which is preliminary data.</text>
</comment>
<accession>A0ABR3B4P7</accession>
<evidence type="ECO:0000313" key="2">
    <source>
        <dbReference type="EMBL" id="KAL0090224.1"/>
    </source>
</evidence>
<proteinExistence type="predicted"/>
<feature type="transmembrane region" description="Helical" evidence="1">
    <location>
        <begin position="255"/>
        <end position="275"/>
    </location>
</feature>
<dbReference type="Proteomes" id="UP001448207">
    <property type="component" value="Unassembled WGS sequence"/>
</dbReference>
<dbReference type="PANTHER" id="PTHR34391:SF2">
    <property type="entry name" value="TRP C-TERMINAL DOMAIN-CONTAINING PROTEIN"/>
    <property type="match status" value="1"/>
</dbReference>
<keyword evidence="3" id="KW-1185">Reference proteome</keyword>
<feature type="transmembrane region" description="Helical" evidence="1">
    <location>
        <begin position="281"/>
        <end position="306"/>
    </location>
</feature>